<evidence type="ECO:0000256" key="10">
    <source>
        <dbReference type="ARBA" id="ARBA00023128"/>
    </source>
</evidence>
<evidence type="ECO:0000256" key="4">
    <source>
        <dbReference type="ARBA" id="ARBA00022692"/>
    </source>
</evidence>
<evidence type="ECO:0000256" key="2">
    <source>
        <dbReference type="ARBA" id="ARBA00006375"/>
    </source>
</evidence>
<keyword evidence="16" id="KW-1185">Reference proteome</keyword>
<evidence type="ECO:0000256" key="13">
    <source>
        <dbReference type="SAM" id="MobiDB-lite"/>
    </source>
</evidence>
<gene>
    <name evidence="15" type="ORF">FA09DRAFT_308432</name>
</gene>
<feature type="repeat" description="Solcar" evidence="12">
    <location>
        <begin position="536"/>
        <end position="638"/>
    </location>
</feature>
<feature type="repeat" description="Solcar" evidence="12">
    <location>
        <begin position="757"/>
        <end position="846"/>
    </location>
</feature>
<feature type="compositionally biased region" description="Basic and acidic residues" evidence="13">
    <location>
        <begin position="291"/>
        <end position="311"/>
    </location>
</feature>
<dbReference type="GO" id="GO:0005509">
    <property type="term" value="F:calcium ion binding"/>
    <property type="evidence" value="ECO:0007669"/>
    <property type="project" value="InterPro"/>
</dbReference>
<keyword evidence="7" id="KW-0999">Mitochondrion inner membrane</keyword>
<evidence type="ECO:0000313" key="15">
    <source>
        <dbReference type="EMBL" id="PWN97918.1"/>
    </source>
</evidence>
<dbReference type="Pfam" id="PF00153">
    <property type="entry name" value="Mito_carr"/>
    <property type="match status" value="3"/>
</dbReference>
<feature type="domain" description="EF-hand" evidence="14">
    <location>
        <begin position="330"/>
        <end position="365"/>
    </location>
</feature>
<feature type="compositionally biased region" description="Low complexity" evidence="13">
    <location>
        <begin position="468"/>
        <end position="486"/>
    </location>
</feature>
<keyword evidence="3" id="KW-0813">Transport</keyword>
<dbReference type="PANTHER" id="PTHR24089">
    <property type="entry name" value="SOLUTE CARRIER FAMILY 25"/>
    <property type="match status" value="1"/>
</dbReference>
<dbReference type="PRINTS" id="PR00926">
    <property type="entry name" value="MITOCARRIER"/>
</dbReference>
<dbReference type="Proteomes" id="UP000245946">
    <property type="component" value="Unassembled WGS sequence"/>
</dbReference>
<dbReference type="PROSITE" id="PS50920">
    <property type="entry name" value="SOLCAR"/>
    <property type="match status" value="3"/>
</dbReference>
<feature type="region of interest" description="Disordered" evidence="13">
    <location>
        <begin position="468"/>
        <end position="530"/>
    </location>
</feature>
<evidence type="ECO:0000256" key="5">
    <source>
        <dbReference type="ARBA" id="ARBA00022723"/>
    </source>
</evidence>
<comment type="subcellular location">
    <subcellularLocation>
        <location evidence="1">Mitochondrion inner membrane</location>
        <topology evidence="1">Multi-pass membrane protein</topology>
    </subcellularLocation>
</comment>
<feature type="compositionally biased region" description="Polar residues" evidence="13">
    <location>
        <begin position="253"/>
        <end position="266"/>
    </location>
</feature>
<feature type="region of interest" description="Disordered" evidence="13">
    <location>
        <begin position="109"/>
        <end position="168"/>
    </location>
</feature>
<dbReference type="GO" id="GO:0005743">
    <property type="term" value="C:mitochondrial inner membrane"/>
    <property type="evidence" value="ECO:0007669"/>
    <property type="project" value="UniProtKB-SubCell"/>
</dbReference>
<dbReference type="STRING" id="58919.A0A316ZA84"/>
<comment type="similarity">
    <text evidence="2">Belongs to the mitochondrial carrier (TC 2.A.29) family.</text>
</comment>
<evidence type="ECO:0000256" key="1">
    <source>
        <dbReference type="ARBA" id="ARBA00004448"/>
    </source>
</evidence>
<evidence type="ECO:0000313" key="16">
    <source>
        <dbReference type="Proteomes" id="UP000245946"/>
    </source>
</evidence>
<evidence type="ECO:0000256" key="6">
    <source>
        <dbReference type="ARBA" id="ARBA00022737"/>
    </source>
</evidence>
<dbReference type="GO" id="GO:0055085">
    <property type="term" value="P:transmembrane transport"/>
    <property type="evidence" value="ECO:0007669"/>
    <property type="project" value="InterPro"/>
</dbReference>
<evidence type="ECO:0000256" key="12">
    <source>
        <dbReference type="PROSITE-ProRule" id="PRU00282"/>
    </source>
</evidence>
<dbReference type="Gene3D" id="1.10.238.10">
    <property type="entry name" value="EF-hand"/>
    <property type="match status" value="1"/>
</dbReference>
<dbReference type="EMBL" id="KZ819293">
    <property type="protein sequence ID" value="PWN97918.1"/>
    <property type="molecule type" value="Genomic_DNA"/>
</dbReference>
<dbReference type="Gene3D" id="1.50.40.10">
    <property type="entry name" value="Mitochondrial carrier domain"/>
    <property type="match status" value="1"/>
</dbReference>
<dbReference type="SUPFAM" id="SSF103506">
    <property type="entry name" value="Mitochondrial carrier"/>
    <property type="match status" value="1"/>
</dbReference>
<feature type="compositionally biased region" description="Basic and acidic residues" evidence="13">
    <location>
        <begin position="213"/>
        <end position="222"/>
    </location>
</feature>
<feature type="region of interest" description="Disordered" evidence="13">
    <location>
        <begin position="288"/>
        <end position="311"/>
    </location>
</feature>
<organism evidence="15 16">
    <name type="scientific">Tilletiopsis washingtonensis</name>
    <dbReference type="NCBI Taxonomy" id="58919"/>
    <lineage>
        <taxon>Eukaryota</taxon>
        <taxon>Fungi</taxon>
        <taxon>Dikarya</taxon>
        <taxon>Basidiomycota</taxon>
        <taxon>Ustilaginomycotina</taxon>
        <taxon>Exobasidiomycetes</taxon>
        <taxon>Entylomatales</taxon>
        <taxon>Entylomatales incertae sedis</taxon>
        <taxon>Tilletiopsis</taxon>
    </lineage>
</organism>
<keyword evidence="10" id="KW-0496">Mitochondrion</keyword>
<dbReference type="AlphaFoldDB" id="A0A316ZA84"/>
<evidence type="ECO:0000256" key="11">
    <source>
        <dbReference type="ARBA" id="ARBA00023136"/>
    </source>
</evidence>
<dbReference type="InterPro" id="IPR011992">
    <property type="entry name" value="EF-hand-dom_pair"/>
</dbReference>
<accession>A0A316ZA84</accession>
<dbReference type="InterPro" id="IPR023395">
    <property type="entry name" value="MCP_dom_sf"/>
</dbReference>
<feature type="repeat" description="Solcar" evidence="12">
    <location>
        <begin position="652"/>
        <end position="747"/>
    </location>
</feature>
<evidence type="ECO:0000259" key="14">
    <source>
        <dbReference type="PROSITE" id="PS50222"/>
    </source>
</evidence>
<feature type="region of interest" description="Disordered" evidence="13">
    <location>
        <begin position="1"/>
        <end position="85"/>
    </location>
</feature>
<keyword evidence="4 12" id="KW-0812">Transmembrane</keyword>
<dbReference type="InterPro" id="IPR002067">
    <property type="entry name" value="MCP"/>
</dbReference>
<evidence type="ECO:0000256" key="9">
    <source>
        <dbReference type="ARBA" id="ARBA00022989"/>
    </source>
</evidence>
<feature type="region of interest" description="Disordered" evidence="13">
    <location>
        <begin position="206"/>
        <end position="273"/>
    </location>
</feature>
<sequence length="850" mass="89678">MPPDSGASSAASANPSAGPSAPAAASYSGSTSASPLSSPTAASTRLWSSHLSPSSTASSAASSAFERRPTRRRVPSFEEFRAQEPPQARLIRLRGLFDVLLDAPDASALADGRAKQEWHRSASRARLGAGGKYARGSMAPPGRADGELEDAAQLQQQQQQGVSAPRQSYASELLDQCRACRAELEREHERERSECGDGWTAWIPFMGSSSAKGEQKKPEKSWAETFGIGSSSSSPAASGSSSSGAASGPASTPPENGSASSPQSDLGSDHEGEAGWVGSGVWGLSAVGAAQRDRDRERDRHVEMGKDVQDDGGRRQRMIEWEGFLRYSDIKERQLYAIFTELDKNGDMHLDYTEIRTALDRAGIELPEAALEDFVASMAASSRYQSARPESISFPQFRDYLLLLPRKPSVNEIYRFYQVRKAFGLFGAKGIFASFSENWGRAERHGATAVNLDGDVSLAGEERKKAAAGANASASSNSSNTVATSGAGTGSGTGKAIATAPAAEDAASKAAGEPASAGQAASEEEEEDDSDMIHGDVAVKFLLAGGIAGAVSRTATAPFDRLKIYLITTGSASSSSASPLKAVVGGPKSASMLGEAIRALYRDGGGLKSFWVGNGLNCVKIFPESAIKFLSYEMSKRAFAKYVDGVHDSRDISGVSRFVSGGIGGITSQLAIYPVETLKTRLMSSQSSSAPSSAPRLVGNALVRATARDMWNAGGIRTYYRGLTAGLIGVFPYSAIDMSTFEGIKLFYIRYTGKEEPGVLALLAFGSVSGSVGATTVYPLNLVRTRLQAAGTPAHPQTYTGFADVARRTYAAEGVKGFYRGLVPTLAKVVPAVSISYVVYEHSKRHLGVQ</sequence>
<keyword evidence="8" id="KW-0106">Calcium</keyword>
<name>A0A316ZA84_9BASI</name>
<dbReference type="InterPro" id="IPR018108">
    <property type="entry name" value="MCP_transmembrane"/>
</dbReference>
<keyword evidence="6" id="KW-0677">Repeat</keyword>
<reference evidence="15 16" key="1">
    <citation type="journal article" date="2018" name="Mol. Biol. Evol.">
        <title>Broad Genomic Sampling Reveals a Smut Pathogenic Ancestry of the Fungal Clade Ustilaginomycotina.</title>
        <authorList>
            <person name="Kijpornyongpan T."/>
            <person name="Mondo S.J."/>
            <person name="Barry K."/>
            <person name="Sandor L."/>
            <person name="Lee J."/>
            <person name="Lipzen A."/>
            <person name="Pangilinan J."/>
            <person name="LaButti K."/>
            <person name="Hainaut M."/>
            <person name="Henrissat B."/>
            <person name="Grigoriev I.V."/>
            <person name="Spatafora J.W."/>
            <person name="Aime M.C."/>
        </authorList>
    </citation>
    <scope>NUCLEOTIDE SEQUENCE [LARGE SCALE GENOMIC DNA]</scope>
    <source>
        <strain evidence="15 16">MCA 4186</strain>
    </source>
</reference>
<evidence type="ECO:0000256" key="8">
    <source>
        <dbReference type="ARBA" id="ARBA00022837"/>
    </source>
</evidence>
<dbReference type="RefSeq" id="XP_025598197.1">
    <property type="nucleotide sequence ID" value="XM_025740579.1"/>
</dbReference>
<dbReference type="GeneID" id="37268125"/>
<feature type="compositionally biased region" description="Low complexity" evidence="13">
    <location>
        <begin position="229"/>
        <end position="250"/>
    </location>
</feature>
<evidence type="ECO:0000256" key="7">
    <source>
        <dbReference type="ARBA" id="ARBA00022792"/>
    </source>
</evidence>
<feature type="compositionally biased region" description="Low complexity" evidence="13">
    <location>
        <begin position="1"/>
        <end position="64"/>
    </location>
</feature>
<proteinExistence type="inferred from homology"/>
<protein>
    <submittedName>
        <fullName evidence="15">Mitochondrial carrier</fullName>
    </submittedName>
</protein>
<keyword evidence="9" id="KW-1133">Transmembrane helix</keyword>
<dbReference type="PROSITE" id="PS50222">
    <property type="entry name" value="EF_HAND_2"/>
    <property type="match status" value="1"/>
</dbReference>
<keyword evidence="5" id="KW-0479">Metal-binding</keyword>
<feature type="compositionally biased region" description="Low complexity" evidence="13">
    <location>
        <begin position="494"/>
        <end position="521"/>
    </location>
</feature>
<dbReference type="InterPro" id="IPR002048">
    <property type="entry name" value="EF_hand_dom"/>
</dbReference>
<keyword evidence="11 12" id="KW-0472">Membrane</keyword>
<dbReference type="OrthoDB" id="270584at2759"/>
<evidence type="ECO:0000256" key="3">
    <source>
        <dbReference type="ARBA" id="ARBA00022448"/>
    </source>
</evidence>
<dbReference type="FunFam" id="1.50.40.10:FF:000016">
    <property type="entry name" value="Solute carrier family 25 member 23"/>
    <property type="match status" value="1"/>
</dbReference>
<dbReference type="SUPFAM" id="SSF47473">
    <property type="entry name" value="EF-hand"/>
    <property type="match status" value="1"/>
</dbReference>